<organism evidence="1 2">
    <name type="scientific">[Clostridium] ultunense Esp</name>
    <dbReference type="NCBI Taxonomy" id="1288971"/>
    <lineage>
        <taxon>Bacteria</taxon>
        <taxon>Bacillati</taxon>
        <taxon>Bacillota</taxon>
        <taxon>Tissierellia</taxon>
        <taxon>Tissierellales</taxon>
        <taxon>Tepidimicrobiaceae</taxon>
        <taxon>Schnuerera</taxon>
    </lineage>
</organism>
<keyword evidence="2" id="KW-1185">Reference proteome</keyword>
<dbReference type="HOGENOM" id="CLU_3151559_0_0_9"/>
<accession>M1Z5R9</accession>
<protein>
    <submittedName>
        <fullName evidence="1">Uncharacterized protein</fullName>
    </submittedName>
</protein>
<evidence type="ECO:0000313" key="1">
    <source>
        <dbReference type="EMBL" id="SHD77101.1"/>
    </source>
</evidence>
<gene>
    <name evidence="1" type="ORF">CUESP1_1738</name>
</gene>
<dbReference type="AlphaFoldDB" id="M1Z5R9"/>
<name>M1Z5R9_9FIRM</name>
<evidence type="ECO:0000313" key="2">
    <source>
        <dbReference type="Proteomes" id="UP000245423"/>
    </source>
</evidence>
<proteinExistence type="predicted"/>
<dbReference type="Proteomes" id="UP000245423">
    <property type="component" value="Chromosome 1"/>
</dbReference>
<dbReference type="EMBL" id="LT669839">
    <property type="protein sequence ID" value="SHD77101.1"/>
    <property type="molecule type" value="Genomic_DNA"/>
</dbReference>
<reference evidence="1 2" key="1">
    <citation type="submission" date="2016-11" db="EMBL/GenBank/DDBJ databases">
        <authorList>
            <person name="Manzoor S."/>
        </authorList>
    </citation>
    <scope>NUCLEOTIDE SEQUENCE [LARGE SCALE GENOMIC DNA]</scope>
    <source>
        <strain evidence="1">Clostridium ultunense strain Esp</strain>
    </source>
</reference>
<sequence>MKKKIKPTKSRKRIHYRKCGAISCINNVCGLCYIDNCELYENVLIQED</sequence>